<dbReference type="PANTHER" id="PTHR23164">
    <property type="entry name" value="EARLY ENDOSOME ANTIGEN 1"/>
    <property type="match status" value="1"/>
</dbReference>
<feature type="domain" description="FYVE-type" evidence="6">
    <location>
        <begin position="1179"/>
        <end position="1239"/>
    </location>
</feature>
<dbReference type="PANTHER" id="PTHR23164:SF30">
    <property type="entry name" value="EARLY ENDOSOME ANTIGEN 1"/>
    <property type="match status" value="1"/>
</dbReference>
<dbReference type="InterPro" id="IPR013083">
    <property type="entry name" value="Znf_RING/FYVE/PHD"/>
</dbReference>
<name>A0A024GM05_9STRA</name>
<evidence type="ECO:0000256" key="3">
    <source>
        <dbReference type="ARBA" id="ARBA00022833"/>
    </source>
</evidence>
<dbReference type="SUPFAM" id="SSF57903">
    <property type="entry name" value="FYVE/PHD zinc finger"/>
    <property type="match status" value="1"/>
</dbReference>
<sequence>MLSQVSSSTPPSTPRVDAISPPKPHTELSTENVRVHVERFVDALMTDSHSLRELLNESFSMQMLELLLKRMTAKLRMNLFARERIVELVSISLDEEAHQHTRTLATSFIILGNAANSLRMCEPGDHNCRAIWVAAFEKLRKEAKNVSAMKKERMHAESNEIKRKSRGRDDTQSEKMEMQAMMTEMEEMVQAEVKVLREDGERSRKMSFLEDCFMEMATLKHGERDSEGKEKDPLRFRTRSDQSTSSNESDFGHEDMVHEEEAEPNVEKSLPLVDRGILTPLTANLASQILHYFAVRGEKGGCILHYLAFDDSATDLSDTDLLLGNIGYDDIRTFLLHLCYSDHTDASMDALFATQLFEKLLKTLVSFTPPRSLFERDTIENSFLLLREMLHAPYLTPRGVAISAKTIPIDRITGQEEYVSISGASRDAANSAMRKYTSRKVRRIVHLCMANQESTLSSLFDQMIKELTFWSTPTTDMERRCDKFGDKHTDGHVPEGKRSLSLLYEGVPRPACATILMHLFELTETVEFAEAAQQTSSYAIKQASVGTKGSRNTSSLSAALASGIDCANFMCATHLVHEGRLVQKKKLLNKVQPCLVQVNCMLGVRVTSVRAREESMDAFNGFPPDGRDATSPKSIGDGFVHNQKGFQVLLPLEDIESVESSDWHPFGFIVKLKSQVDRENKASWSDKLHGSLENKQSLTDGTIEYFAASSETEQKVWIERLEAVISGDLNELEVFCTDDWRNSVREYRRLRECLITGMERNGHELIVFLKQVILLEARQASGYHLWSIVKFLNAVVSNESRRLDRMFVSTDLLGVLLKCYEKYPMWSLLLGEITKMLVFFVGDFKGKRSRKCPVIDRLLDTESPKATLLPLLERAFNVHGTSSSSLDGTDAMSNIKLVVQALKICYTEPKTRSQLRIQTIMGKNERWQLLFSTLETKSAKDPTLSIISIPIAVIPDTCTRGPLASSGSSESRSPTVSSSVADAAAKAAADVAAAVPTQPVFQESIIQQITRPSYSSAYGFGSSFIKGDGCVFGYLFQERSGNRGWQKALVVYEYTSYKLWYFYPGDVEESHRITWKWIIPLSVRARYTHGQTVNHSSVGHHGLFITAYGHDANMATWTSGRSSSPSSKSPHSTRELHFSATKLEDRDQWKQVLSKAVDSIQTLSQNFSTLACKLKKTHKSSVSHCEDCKISFKLFRRPHGCHRCGKWLCGKCSSLRKAIPEGGIMTAVRHCKTCFEAAGGAIADIAPVQLFRRASTDSGALLLSTEELLREEGERKLSTGISRSSYNLRTETLNFDQDFRRNDDRQLTSSRSNLDLFVMAHGIESRDSVEAIRTRMMRQDSIDSPTSAYPMDRVWNVEADSDLSETW</sequence>
<feature type="compositionally biased region" description="Low complexity" evidence="5">
    <location>
        <begin position="1"/>
        <end position="10"/>
    </location>
</feature>
<accession>A0A024GM05</accession>
<dbReference type="InterPro" id="IPR011011">
    <property type="entry name" value="Znf_FYVE_PHD"/>
</dbReference>
<dbReference type="InterPro" id="IPR000306">
    <property type="entry name" value="Znf_FYVE"/>
</dbReference>
<evidence type="ECO:0000256" key="1">
    <source>
        <dbReference type="ARBA" id="ARBA00022723"/>
    </source>
</evidence>
<dbReference type="SUPFAM" id="SSF50729">
    <property type="entry name" value="PH domain-like"/>
    <property type="match status" value="1"/>
</dbReference>
<dbReference type="GO" id="GO:0008270">
    <property type="term" value="F:zinc ion binding"/>
    <property type="evidence" value="ECO:0007669"/>
    <property type="project" value="UniProtKB-KW"/>
</dbReference>
<dbReference type="OrthoDB" id="660555at2759"/>
<keyword evidence="2 4" id="KW-0863">Zinc-finger</keyword>
<feature type="region of interest" description="Disordered" evidence="5">
    <location>
        <begin position="147"/>
        <end position="174"/>
    </location>
</feature>
<dbReference type="Proteomes" id="UP000053237">
    <property type="component" value="Unassembled WGS sequence"/>
</dbReference>
<evidence type="ECO:0000313" key="7">
    <source>
        <dbReference type="EMBL" id="CCI47551.1"/>
    </source>
</evidence>
<evidence type="ECO:0000256" key="5">
    <source>
        <dbReference type="SAM" id="MobiDB-lite"/>
    </source>
</evidence>
<protein>
    <recommendedName>
        <fullName evidence="6">FYVE-type domain-containing protein</fullName>
    </recommendedName>
</protein>
<dbReference type="Gene3D" id="3.30.40.10">
    <property type="entry name" value="Zinc/RING finger domain, C3HC4 (zinc finger)"/>
    <property type="match status" value="1"/>
</dbReference>
<evidence type="ECO:0000313" key="8">
    <source>
        <dbReference type="Proteomes" id="UP000053237"/>
    </source>
</evidence>
<dbReference type="InterPro" id="IPR017455">
    <property type="entry name" value="Znf_FYVE-rel"/>
</dbReference>
<feature type="region of interest" description="Disordered" evidence="5">
    <location>
        <begin position="1"/>
        <end position="29"/>
    </location>
</feature>
<gene>
    <name evidence="7" type="ORF">BN9_085580</name>
</gene>
<feature type="compositionally biased region" description="Basic and acidic residues" evidence="5">
    <location>
        <begin position="220"/>
        <end position="240"/>
    </location>
</feature>
<evidence type="ECO:0000256" key="2">
    <source>
        <dbReference type="ARBA" id="ARBA00022771"/>
    </source>
</evidence>
<dbReference type="EMBL" id="CAIX01000174">
    <property type="protein sequence ID" value="CCI47551.1"/>
    <property type="molecule type" value="Genomic_DNA"/>
</dbReference>
<dbReference type="CDD" id="cd00065">
    <property type="entry name" value="FYVE_like_SF"/>
    <property type="match status" value="1"/>
</dbReference>
<comment type="caution">
    <text evidence="7">The sequence shown here is derived from an EMBL/GenBank/DDBJ whole genome shotgun (WGS) entry which is preliminary data.</text>
</comment>
<evidence type="ECO:0000256" key="4">
    <source>
        <dbReference type="PROSITE-ProRule" id="PRU00091"/>
    </source>
</evidence>
<reference evidence="7 8" key="1">
    <citation type="submission" date="2012-05" db="EMBL/GenBank/DDBJ databases">
        <title>Recombination and specialization in a pathogen metapopulation.</title>
        <authorList>
            <person name="Gardiner A."/>
            <person name="Kemen E."/>
            <person name="Schultz-Larsen T."/>
            <person name="MacLean D."/>
            <person name="Van Oosterhout C."/>
            <person name="Jones J.D.G."/>
        </authorList>
    </citation>
    <scope>NUCLEOTIDE SEQUENCE [LARGE SCALE GENOMIC DNA]</scope>
    <source>
        <strain evidence="7 8">Ac Nc2</strain>
    </source>
</reference>
<dbReference type="STRING" id="65357.A0A024GM05"/>
<proteinExistence type="predicted"/>
<keyword evidence="8" id="KW-1185">Reference proteome</keyword>
<keyword evidence="1" id="KW-0479">Metal-binding</keyword>
<dbReference type="PROSITE" id="PS50178">
    <property type="entry name" value="ZF_FYVE"/>
    <property type="match status" value="1"/>
</dbReference>
<dbReference type="SMART" id="SM00064">
    <property type="entry name" value="FYVE"/>
    <property type="match status" value="1"/>
</dbReference>
<organism evidence="7 8">
    <name type="scientific">Albugo candida</name>
    <dbReference type="NCBI Taxonomy" id="65357"/>
    <lineage>
        <taxon>Eukaryota</taxon>
        <taxon>Sar</taxon>
        <taxon>Stramenopiles</taxon>
        <taxon>Oomycota</taxon>
        <taxon>Peronosporomycetes</taxon>
        <taxon>Albuginales</taxon>
        <taxon>Albuginaceae</taxon>
        <taxon>Albugo</taxon>
    </lineage>
</organism>
<feature type="region of interest" description="Disordered" evidence="5">
    <location>
        <begin position="220"/>
        <end position="267"/>
    </location>
</feature>
<evidence type="ECO:0000259" key="6">
    <source>
        <dbReference type="PROSITE" id="PS50178"/>
    </source>
</evidence>
<dbReference type="Pfam" id="PF01363">
    <property type="entry name" value="FYVE"/>
    <property type="match status" value="1"/>
</dbReference>
<keyword evidence="3" id="KW-0862">Zinc</keyword>
<dbReference type="InParanoid" id="A0A024GM05"/>